<feature type="non-terminal residue" evidence="2">
    <location>
        <position position="1"/>
    </location>
</feature>
<evidence type="ECO:0000313" key="2">
    <source>
        <dbReference type="EMBL" id="NMU87479.1"/>
    </source>
</evidence>
<name>A0A7Y0SPV9_VIBPH</name>
<protein>
    <submittedName>
        <fullName evidence="2">AcrB/AcrD/AcrF family protein</fullName>
    </submittedName>
</protein>
<dbReference type="Pfam" id="PF00873">
    <property type="entry name" value="ACR_tran"/>
    <property type="match status" value="1"/>
</dbReference>
<dbReference type="InterPro" id="IPR001036">
    <property type="entry name" value="Acrflvin-R"/>
</dbReference>
<gene>
    <name evidence="2" type="ORF">HKB16_32030</name>
</gene>
<keyword evidence="1" id="KW-1133">Transmembrane helix</keyword>
<evidence type="ECO:0000256" key="1">
    <source>
        <dbReference type="SAM" id="Phobius"/>
    </source>
</evidence>
<reference evidence="2 3" key="1">
    <citation type="submission" date="2020-04" db="EMBL/GenBank/DDBJ databases">
        <title>Whole-genome sequencing of Vibrio spp. from China reveals different genetic environments of blaCTX-M-14 among diverse lineages.</title>
        <authorList>
            <person name="Zheng Z."/>
            <person name="Ye L."/>
            <person name="Chen S."/>
        </authorList>
    </citation>
    <scope>NUCLEOTIDE SEQUENCE [LARGE SCALE GENOMIC DNA]</scope>
    <source>
        <strain evidence="2 3">Vb0551</strain>
    </source>
</reference>
<keyword evidence="1" id="KW-0472">Membrane</keyword>
<dbReference type="Gene3D" id="3.30.70.1430">
    <property type="entry name" value="Multidrug efflux transporter AcrB pore domain"/>
    <property type="match status" value="1"/>
</dbReference>
<organism evidence="2 3">
    <name type="scientific">Vibrio parahaemolyticus</name>
    <dbReference type="NCBI Taxonomy" id="670"/>
    <lineage>
        <taxon>Bacteria</taxon>
        <taxon>Pseudomonadati</taxon>
        <taxon>Pseudomonadota</taxon>
        <taxon>Gammaproteobacteria</taxon>
        <taxon>Vibrionales</taxon>
        <taxon>Vibrionaceae</taxon>
        <taxon>Vibrio</taxon>
    </lineage>
</organism>
<sequence>EYSSNQYQALVKKLIRFSLVVVVVYIALLGGTVSLFKAVPGGFIPQQDKQYLVAIAQLPDAASLDRTESVIKEMENLALATPGVAQTISFPGLSVNGFTNSPNSGIVF</sequence>
<accession>A0A7Y0SPV9</accession>
<dbReference type="PANTHER" id="PTHR32063">
    <property type="match status" value="1"/>
</dbReference>
<proteinExistence type="predicted"/>
<dbReference type="GO" id="GO:0005886">
    <property type="term" value="C:plasma membrane"/>
    <property type="evidence" value="ECO:0007669"/>
    <property type="project" value="TreeGrafter"/>
</dbReference>
<feature type="non-terminal residue" evidence="2">
    <location>
        <position position="108"/>
    </location>
</feature>
<dbReference type="PANTHER" id="PTHR32063:SF11">
    <property type="entry name" value="CATION OR DRUG EFFLUX SYSTEM PROTEIN"/>
    <property type="match status" value="1"/>
</dbReference>
<dbReference type="Gene3D" id="1.20.1640.10">
    <property type="entry name" value="Multidrug efflux transporter AcrB transmembrane domain"/>
    <property type="match status" value="1"/>
</dbReference>
<dbReference type="AlphaFoldDB" id="A0A7Y0SPV9"/>
<dbReference type="SUPFAM" id="SSF82693">
    <property type="entry name" value="Multidrug efflux transporter AcrB pore domain, PN1, PN2, PC1 and PC2 subdomains"/>
    <property type="match status" value="1"/>
</dbReference>
<feature type="transmembrane region" description="Helical" evidence="1">
    <location>
        <begin position="14"/>
        <end position="36"/>
    </location>
</feature>
<dbReference type="GO" id="GO:0042910">
    <property type="term" value="F:xenobiotic transmembrane transporter activity"/>
    <property type="evidence" value="ECO:0007669"/>
    <property type="project" value="TreeGrafter"/>
</dbReference>
<dbReference type="EMBL" id="JABCLB010002718">
    <property type="protein sequence ID" value="NMU87479.1"/>
    <property type="molecule type" value="Genomic_DNA"/>
</dbReference>
<dbReference type="Proteomes" id="UP000518904">
    <property type="component" value="Unassembled WGS sequence"/>
</dbReference>
<evidence type="ECO:0000313" key="3">
    <source>
        <dbReference type="Proteomes" id="UP000518904"/>
    </source>
</evidence>
<comment type="caution">
    <text evidence="2">The sequence shown here is derived from an EMBL/GenBank/DDBJ whole genome shotgun (WGS) entry which is preliminary data.</text>
</comment>
<keyword evidence="1" id="KW-0812">Transmembrane</keyword>